<reference evidence="1 2" key="1">
    <citation type="submission" date="2014-07" db="EMBL/GenBank/DDBJ databases">
        <title>Expanding our view of genomic diversity in Candidatus Accumulibacter clades.</title>
        <authorList>
            <person name="Skennerton C.T."/>
            <person name="Barr J.J."/>
            <person name="Slater F.R."/>
            <person name="Bond P.L."/>
            <person name="Tyson G.W."/>
        </authorList>
    </citation>
    <scope>NUCLEOTIDE SEQUENCE [LARGE SCALE GENOMIC DNA]</scope>
    <source>
        <strain evidence="2">SK-01</strain>
    </source>
</reference>
<gene>
    <name evidence="1" type="ORF">CAPSK01_000869</name>
</gene>
<proteinExistence type="predicted"/>
<evidence type="ECO:0000313" key="2">
    <source>
        <dbReference type="Proteomes" id="UP000019812"/>
    </source>
</evidence>
<organism evidence="1 2">
    <name type="scientific">Candidatus Accumulibacter vicinus</name>
    <dbReference type="NCBI Taxonomy" id="2954382"/>
    <lineage>
        <taxon>Bacteria</taxon>
        <taxon>Pseudomonadati</taxon>
        <taxon>Pseudomonadota</taxon>
        <taxon>Betaproteobacteria</taxon>
        <taxon>Candidatus Accumulibacter</taxon>
    </lineage>
</organism>
<dbReference type="EMBL" id="JDSS02000015">
    <property type="protein sequence ID" value="KFB69395.1"/>
    <property type="molecule type" value="Genomic_DNA"/>
</dbReference>
<evidence type="ECO:0000313" key="1">
    <source>
        <dbReference type="EMBL" id="KFB69395.1"/>
    </source>
</evidence>
<dbReference type="STRING" id="1457154.CAPSK01_000869"/>
<comment type="caution">
    <text evidence="1">The sequence shown here is derived from an EMBL/GenBank/DDBJ whole genome shotgun (WGS) entry which is preliminary data.</text>
</comment>
<dbReference type="Proteomes" id="UP000019812">
    <property type="component" value="Unassembled WGS sequence"/>
</dbReference>
<name>A0A084Y3V1_9PROT</name>
<dbReference type="AlphaFoldDB" id="A0A084Y3V1"/>
<protein>
    <submittedName>
        <fullName evidence="1">Uncharacterized protein</fullName>
    </submittedName>
</protein>
<sequence length="106" mass="11681">MICATASRPWCIEESVADDHPVACADKIRVVCATRHDEEAFRTQSALGRSLALYAMFDFLERHLFPNNSAGLPAVYNIALGEAKDAPRVLVFVHDPIVIGYHLIAT</sequence>
<accession>A0A084Y3V1</accession>